<sequence length="225" mass="23082">MHRPLLALLTLVLALLGAPAGAASDTTTISDPCGGTPIGTSAVAPGQDVCTVSMTTLQAGVDEVTGEPLTTILAVTMELAGDPQELPSAFLTVWSAGDCGFIPYQTDNGGLAESGSLSVHCGEATRRCLPRNLLCDVTYEFEAEYPVDITFGPNTVTWTITFDGELGAAFSELHREGSPLGFGGITTAGPSWAFDTPLATFACSTDGGCVEPVGDFVVGGATHHV</sequence>
<dbReference type="AlphaFoldDB" id="A0A346XVA9"/>
<evidence type="ECO:0000313" key="3">
    <source>
        <dbReference type="Proteomes" id="UP000264006"/>
    </source>
</evidence>
<evidence type="ECO:0000313" key="2">
    <source>
        <dbReference type="EMBL" id="AXV06156.1"/>
    </source>
</evidence>
<dbReference type="EMBL" id="CP031165">
    <property type="protein sequence ID" value="AXV06156.1"/>
    <property type="molecule type" value="Genomic_DNA"/>
</dbReference>
<accession>A0A346XVA9</accession>
<keyword evidence="1" id="KW-0732">Signal</keyword>
<gene>
    <name evidence="2" type="ORF">DVS28_a1457</name>
</gene>
<protein>
    <submittedName>
        <fullName evidence="2">Uncharacterized protein</fullName>
    </submittedName>
</protein>
<reference evidence="2 3" key="1">
    <citation type="submission" date="2018-09" db="EMBL/GenBank/DDBJ databases">
        <title>Complete genome sequence of Euzebya sp. DY32-46 isolated from seawater of Pacific Ocean.</title>
        <authorList>
            <person name="Xu L."/>
            <person name="Wu Y.-H."/>
            <person name="Xu X.-W."/>
        </authorList>
    </citation>
    <scope>NUCLEOTIDE SEQUENCE [LARGE SCALE GENOMIC DNA]</scope>
    <source>
        <strain evidence="2 3">DY32-46</strain>
    </source>
</reference>
<proteinExistence type="predicted"/>
<keyword evidence="3" id="KW-1185">Reference proteome</keyword>
<feature type="signal peptide" evidence="1">
    <location>
        <begin position="1"/>
        <end position="22"/>
    </location>
</feature>
<dbReference type="KEGG" id="euz:DVS28_a1457"/>
<dbReference type="RefSeq" id="WP_114590851.1">
    <property type="nucleotide sequence ID" value="NZ_CP031165.1"/>
</dbReference>
<organism evidence="2 3">
    <name type="scientific">Euzebya pacifica</name>
    <dbReference type="NCBI Taxonomy" id="1608957"/>
    <lineage>
        <taxon>Bacteria</taxon>
        <taxon>Bacillati</taxon>
        <taxon>Actinomycetota</taxon>
        <taxon>Nitriliruptoria</taxon>
        <taxon>Euzebyales</taxon>
    </lineage>
</organism>
<dbReference type="Proteomes" id="UP000264006">
    <property type="component" value="Chromosome"/>
</dbReference>
<evidence type="ECO:0000256" key="1">
    <source>
        <dbReference type="SAM" id="SignalP"/>
    </source>
</evidence>
<feature type="chain" id="PRO_5016559318" evidence="1">
    <location>
        <begin position="23"/>
        <end position="225"/>
    </location>
</feature>
<name>A0A346XVA9_9ACTN</name>